<evidence type="ECO:0000256" key="9">
    <source>
        <dbReference type="PIRSR" id="PIRSR000296-2"/>
    </source>
</evidence>
<dbReference type="PIRSF" id="PIRSF000296">
    <property type="entry name" value="SrpA"/>
    <property type="match status" value="1"/>
</dbReference>
<dbReference type="SMART" id="SM01060">
    <property type="entry name" value="Catalase"/>
    <property type="match status" value="1"/>
</dbReference>
<dbReference type="InterPro" id="IPR020835">
    <property type="entry name" value="Catalase_sf"/>
</dbReference>
<dbReference type="GO" id="GO:0042744">
    <property type="term" value="P:hydrogen peroxide catabolic process"/>
    <property type="evidence" value="ECO:0007669"/>
    <property type="project" value="TreeGrafter"/>
</dbReference>
<dbReference type="EC" id="1.11.1.-" evidence="7"/>
<dbReference type="EMBL" id="JAKILB010000001">
    <property type="protein sequence ID" value="MCL1137087.1"/>
    <property type="molecule type" value="Genomic_DNA"/>
</dbReference>
<evidence type="ECO:0000256" key="1">
    <source>
        <dbReference type="ARBA" id="ARBA00005329"/>
    </source>
</evidence>
<sequence>MIINNMTHSTIGLKKRVSNAINPLIQVSIYTGLALLSTATMATEKSIPELVDAVNGTPDTASREAGKKVKLRNHAKGFCTSGMFKPAAQINNQFNIPFFEQQQISVTARFSLGGTNPHASDKGAGRFMSLKIDGDKESLNFVTSNAQLFFASNLEDFFTFQTKVKQGAEGKQWLINNKPDAKAFFEYVSQLPKSSSFATSRYFGVNSFLFDKPDNTQVAGRWIFEPAAGEVALTQAELATRSDDFLQQELLNRIETTPAVWNLYVKLADSNDIITDPTVLWPESRQRVLVGQVIIDGKQDKQTSVQQCDKSIFNPVLLPEGIAPSADPILNARTPAYIESFIRRL</sequence>
<dbReference type="Gene3D" id="2.40.180.10">
    <property type="entry name" value="Catalase core domain"/>
    <property type="match status" value="1"/>
</dbReference>
<dbReference type="GO" id="GO:0004096">
    <property type="term" value="F:catalase activity"/>
    <property type="evidence" value="ECO:0007669"/>
    <property type="project" value="InterPro"/>
</dbReference>
<accession>A0A9X2CCN3</accession>
<dbReference type="GO" id="GO:0005737">
    <property type="term" value="C:cytoplasm"/>
    <property type="evidence" value="ECO:0007669"/>
    <property type="project" value="TreeGrafter"/>
</dbReference>
<proteinExistence type="inferred from homology"/>
<dbReference type="InterPro" id="IPR024168">
    <property type="entry name" value="Catalase_SrpA-type_pred"/>
</dbReference>
<reference evidence="11" key="1">
    <citation type="submission" date="2022-01" db="EMBL/GenBank/DDBJ databases">
        <title>Whole genome-based taxonomy of the Shewanellaceae.</title>
        <authorList>
            <person name="Martin-Rodriguez A.J."/>
        </authorList>
    </citation>
    <scope>NUCLEOTIDE SEQUENCE</scope>
    <source>
        <strain evidence="11">KCTC 23973</strain>
    </source>
</reference>
<dbReference type="Gene3D" id="1.20.1280.120">
    <property type="match status" value="1"/>
</dbReference>
<dbReference type="Proteomes" id="UP001139293">
    <property type="component" value="Unassembled WGS sequence"/>
</dbReference>
<evidence type="ECO:0000313" key="11">
    <source>
        <dbReference type="EMBL" id="MCL1137087.1"/>
    </source>
</evidence>
<dbReference type="InterPro" id="IPR011614">
    <property type="entry name" value="Catalase_core"/>
</dbReference>
<comment type="cofactor">
    <cofactor evidence="7">
        <name>heme</name>
        <dbReference type="ChEBI" id="CHEBI:30413"/>
    </cofactor>
</comment>
<dbReference type="PANTHER" id="PTHR11465:SF9">
    <property type="entry name" value="CATALASE"/>
    <property type="match status" value="1"/>
</dbReference>
<dbReference type="GO" id="GO:0046872">
    <property type="term" value="F:metal ion binding"/>
    <property type="evidence" value="ECO:0007669"/>
    <property type="project" value="UniProtKB-KW"/>
</dbReference>
<keyword evidence="12" id="KW-1185">Reference proteome</keyword>
<evidence type="ECO:0000256" key="5">
    <source>
        <dbReference type="ARBA" id="ARBA00023002"/>
    </source>
</evidence>
<feature type="active site" evidence="8">
    <location>
        <position position="74"/>
    </location>
</feature>
<organism evidence="11 12">
    <name type="scientific">Shewanella pneumatophori</name>
    <dbReference type="NCBI Taxonomy" id="314092"/>
    <lineage>
        <taxon>Bacteria</taxon>
        <taxon>Pseudomonadati</taxon>
        <taxon>Pseudomonadota</taxon>
        <taxon>Gammaproteobacteria</taxon>
        <taxon>Alteromonadales</taxon>
        <taxon>Shewanellaceae</taxon>
        <taxon>Shewanella</taxon>
    </lineage>
</organism>
<dbReference type="AlphaFoldDB" id="A0A9X2CCN3"/>
<evidence type="ECO:0000313" key="12">
    <source>
        <dbReference type="Proteomes" id="UP001139293"/>
    </source>
</evidence>
<name>A0A9X2CCN3_9GAMM</name>
<evidence type="ECO:0000259" key="10">
    <source>
        <dbReference type="SMART" id="SM01060"/>
    </source>
</evidence>
<keyword evidence="3 7" id="KW-0349">Heme</keyword>
<comment type="similarity">
    <text evidence="1 7">Belongs to the catalase family.</text>
</comment>
<evidence type="ECO:0000256" key="8">
    <source>
        <dbReference type="PIRSR" id="PIRSR000296-1"/>
    </source>
</evidence>
<dbReference type="PANTHER" id="PTHR11465">
    <property type="entry name" value="CATALASE"/>
    <property type="match status" value="1"/>
</dbReference>
<dbReference type="SUPFAM" id="SSF56634">
    <property type="entry name" value="Heme-dependent catalase-like"/>
    <property type="match status" value="1"/>
</dbReference>
<dbReference type="GO" id="GO:0020037">
    <property type="term" value="F:heme binding"/>
    <property type="evidence" value="ECO:0007669"/>
    <property type="project" value="InterPro"/>
</dbReference>
<evidence type="ECO:0000256" key="6">
    <source>
        <dbReference type="ARBA" id="ARBA00023004"/>
    </source>
</evidence>
<keyword evidence="2 7" id="KW-0575">Peroxidase</keyword>
<dbReference type="Pfam" id="PF00199">
    <property type="entry name" value="Catalase"/>
    <property type="match status" value="1"/>
</dbReference>
<feature type="binding site" description="axial binding residue" evidence="9">
    <location>
        <position position="337"/>
    </location>
    <ligand>
        <name>heme</name>
        <dbReference type="ChEBI" id="CHEBI:30413"/>
    </ligand>
    <ligandPart>
        <name>Fe</name>
        <dbReference type="ChEBI" id="CHEBI:18248"/>
    </ligandPart>
</feature>
<keyword evidence="6 7" id="KW-0408">Iron</keyword>
<dbReference type="CDD" id="cd08153">
    <property type="entry name" value="srpA_like"/>
    <property type="match status" value="1"/>
</dbReference>
<protein>
    <recommendedName>
        <fullName evidence="7">Catalase-related peroxidase</fullName>
        <ecNumber evidence="7">1.11.1.-</ecNumber>
    </recommendedName>
</protein>
<dbReference type="GO" id="GO:0042542">
    <property type="term" value="P:response to hydrogen peroxide"/>
    <property type="evidence" value="ECO:0007669"/>
    <property type="project" value="TreeGrafter"/>
</dbReference>
<gene>
    <name evidence="11" type="ORF">L2740_00655</name>
</gene>
<evidence type="ECO:0000256" key="2">
    <source>
        <dbReference type="ARBA" id="ARBA00022559"/>
    </source>
</evidence>
<dbReference type="PROSITE" id="PS51402">
    <property type="entry name" value="CATALASE_3"/>
    <property type="match status" value="1"/>
</dbReference>
<feature type="domain" description="Catalase core" evidence="10">
    <location>
        <begin position="52"/>
        <end position="345"/>
    </location>
</feature>
<comment type="function">
    <text evidence="7">Has an organic peroxide-dependent peroxidase activity.</text>
</comment>
<keyword evidence="4 7" id="KW-0479">Metal-binding</keyword>
<evidence type="ECO:0000256" key="4">
    <source>
        <dbReference type="ARBA" id="ARBA00022723"/>
    </source>
</evidence>
<keyword evidence="5 7" id="KW-0560">Oxidoreductase</keyword>
<evidence type="ECO:0000256" key="7">
    <source>
        <dbReference type="PIRNR" id="PIRNR000296"/>
    </source>
</evidence>
<evidence type="ECO:0000256" key="3">
    <source>
        <dbReference type="ARBA" id="ARBA00022617"/>
    </source>
</evidence>
<dbReference type="InterPro" id="IPR018028">
    <property type="entry name" value="Catalase"/>
</dbReference>
<comment type="caution">
    <text evidence="11">The sequence shown here is derived from an EMBL/GenBank/DDBJ whole genome shotgun (WGS) entry which is preliminary data.</text>
</comment>